<name>A0A0D8FTX6_9ACTN</name>
<dbReference type="InterPro" id="IPR009384">
    <property type="entry name" value="SwrD-like"/>
</dbReference>
<dbReference type="EMBL" id="JXUW01000014">
    <property type="protein sequence ID" value="KJE76591.1"/>
    <property type="molecule type" value="Genomic_DNA"/>
</dbReference>
<dbReference type="eggNOG" id="COG1582">
    <property type="taxonomic scope" value="Bacteria"/>
</dbReference>
<dbReference type="AlphaFoldDB" id="A0A0D8FTX6"/>
<dbReference type="OrthoDB" id="9799862at2"/>
<dbReference type="PANTHER" id="PTHR39185">
    <property type="entry name" value="SWARMING MOTILITY PROTEIN SWRD"/>
    <property type="match status" value="1"/>
</dbReference>
<accession>A0A0D8FTX6</accession>
<organism evidence="1 2">
    <name type="scientific">Ferrimicrobium acidiphilum DSM 19497</name>
    <dbReference type="NCBI Taxonomy" id="1121877"/>
    <lineage>
        <taxon>Bacteria</taxon>
        <taxon>Bacillati</taxon>
        <taxon>Actinomycetota</taxon>
        <taxon>Acidimicrobiia</taxon>
        <taxon>Acidimicrobiales</taxon>
        <taxon>Acidimicrobiaceae</taxon>
        <taxon>Ferrimicrobium</taxon>
    </lineage>
</organism>
<dbReference type="Proteomes" id="UP000032336">
    <property type="component" value="Unassembled WGS sequence"/>
</dbReference>
<evidence type="ECO:0000313" key="2">
    <source>
        <dbReference type="Proteomes" id="UP000032336"/>
    </source>
</evidence>
<protein>
    <submittedName>
        <fullName evidence="1">Flagellar protein (FlbD)</fullName>
    </submittedName>
</protein>
<reference evidence="1 2" key="1">
    <citation type="submission" date="2015-01" db="EMBL/GenBank/DDBJ databases">
        <title>Draft genome of the acidophilic iron oxidizer Ferrimicrobium acidiphilum strain T23.</title>
        <authorList>
            <person name="Poehlein A."/>
            <person name="Eisen S."/>
            <person name="Schloemann M."/>
            <person name="Johnson B.D."/>
            <person name="Daniel R."/>
            <person name="Muehling M."/>
        </authorList>
    </citation>
    <scope>NUCLEOTIDE SEQUENCE [LARGE SCALE GENOMIC DNA]</scope>
    <source>
        <strain evidence="1 2">T23</strain>
    </source>
</reference>
<gene>
    <name evidence="1" type="ORF">FEAC_16710</name>
</gene>
<dbReference type="STRING" id="1121877.FEAC_16710"/>
<sequence>MIEVTRLSGSTVVLNADLIEKVEATPDTVVTLTTGACFVVTESVPEVVASVIDYKARIFNPKLGSSDNRSLMVLQGSEMEKTWTLQPR</sequence>
<dbReference type="PANTHER" id="PTHR39185:SF1">
    <property type="entry name" value="SWARMING MOTILITY PROTEIN SWRD"/>
    <property type="match status" value="1"/>
</dbReference>
<comment type="caution">
    <text evidence="1">The sequence shown here is derived from an EMBL/GenBank/DDBJ whole genome shotgun (WGS) entry which is preliminary data.</text>
</comment>
<keyword evidence="2" id="KW-1185">Reference proteome</keyword>
<dbReference type="Pfam" id="PF06289">
    <property type="entry name" value="FlbD"/>
    <property type="match status" value="1"/>
</dbReference>
<keyword evidence="1" id="KW-0966">Cell projection</keyword>
<dbReference type="GeneID" id="78372838"/>
<evidence type="ECO:0000313" key="1">
    <source>
        <dbReference type="EMBL" id="KJE76591.1"/>
    </source>
</evidence>
<dbReference type="PATRIC" id="fig|1121877.4.peg.1851"/>
<keyword evidence="1" id="KW-0282">Flagellum</keyword>
<dbReference type="RefSeq" id="WP_035389282.1">
    <property type="nucleotide sequence ID" value="NZ_JQKF01000011.1"/>
</dbReference>
<keyword evidence="1" id="KW-0969">Cilium</keyword>
<proteinExistence type="predicted"/>